<comment type="caution">
    <text evidence="2">The sequence shown here is derived from an EMBL/GenBank/DDBJ whole genome shotgun (WGS) entry which is preliminary data.</text>
</comment>
<evidence type="ECO:0000313" key="2">
    <source>
        <dbReference type="EMBL" id="KAL3511694.1"/>
    </source>
</evidence>
<proteinExistence type="predicted"/>
<evidence type="ECO:0000313" key="3">
    <source>
        <dbReference type="Proteomes" id="UP001630127"/>
    </source>
</evidence>
<dbReference type="EMBL" id="JBJUIK010000011">
    <property type="protein sequence ID" value="KAL3511694.1"/>
    <property type="molecule type" value="Genomic_DNA"/>
</dbReference>
<reference evidence="2 3" key="1">
    <citation type="submission" date="2024-11" db="EMBL/GenBank/DDBJ databases">
        <title>A near-complete genome assembly of Cinchona calisaya.</title>
        <authorList>
            <person name="Lian D.C."/>
            <person name="Zhao X.W."/>
            <person name="Wei L."/>
        </authorList>
    </citation>
    <scope>NUCLEOTIDE SEQUENCE [LARGE SCALE GENOMIC DNA]</scope>
    <source>
        <tissue evidence="2">Nenye</tissue>
    </source>
</reference>
<accession>A0ABD2YWK6</accession>
<gene>
    <name evidence="2" type="ORF">ACH5RR_024411</name>
</gene>
<name>A0ABD2YWK6_9GENT</name>
<dbReference type="Proteomes" id="UP001630127">
    <property type="component" value="Unassembled WGS sequence"/>
</dbReference>
<protein>
    <submittedName>
        <fullName evidence="2">Uncharacterized protein</fullName>
    </submittedName>
</protein>
<organism evidence="2 3">
    <name type="scientific">Cinchona calisaya</name>
    <dbReference type="NCBI Taxonomy" id="153742"/>
    <lineage>
        <taxon>Eukaryota</taxon>
        <taxon>Viridiplantae</taxon>
        <taxon>Streptophyta</taxon>
        <taxon>Embryophyta</taxon>
        <taxon>Tracheophyta</taxon>
        <taxon>Spermatophyta</taxon>
        <taxon>Magnoliopsida</taxon>
        <taxon>eudicotyledons</taxon>
        <taxon>Gunneridae</taxon>
        <taxon>Pentapetalae</taxon>
        <taxon>asterids</taxon>
        <taxon>lamiids</taxon>
        <taxon>Gentianales</taxon>
        <taxon>Rubiaceae</taxon>
        <taxon>Cinchonoideae</taxon>
        <taxon>Cinchoneae</taxon>
        <taxon>Cinchona</taxon>
    </lineage>
</organism>
<keyword evidence="1" id="KW-0175">Coiled coil</keyword>
<sequence length="379" mass="41910">MAAAPLTLAHTVTAGFAGNCRPMTERSRRSVVTVREEVLRRVADGRRDNEGAESPCIASMSDGEHKKLKVCLEDLGIQKEQVPGVVTNLTLGCCYFRSGKGISIVMGNASDLSLLVIALSCIASAKTWPHEYFLCPKLLQRTIDGERIWSKLTTACGSVEVADDLFSKSAFIQQSFLFANGCESIEVLVRYLIGASVFYYPQRSLISFYQQYVEILCLTFESVEEALKRLEELLQELHVSSSSSGKEHLKDACSDLEWIRRLKKEAEFLEASFRAKEASLKQEGHSFLSTNGFDSIDEPIGGLRFLIGGKCAALSSAVINKFVSTVVCEELDWFPFYPGSSSNVRPTLGHKNRKNDPQILKLSHPPGIGCVLSLDPEFY</sequence>
<evidence type="ECO:0000256" key="1">
    <source>
        <dbReference type="SAM" id="Coils"/>
    </source>
</evidence>
<feature type="coiled-coil region" evidence="1">
    <location>
        <begin position="220"/>
        <end position="279"/>
    </location>
</feature>
<dbReference type="AlphaFoldDB" id="A0ABD2YWK6"/>
<keyword evidence="3" id="KW-1185">Reference proteome</keyword>